<dbReference type="InterPro" id="IPR000073">
    <property type="entry name" value="AB_hydrolase_1"/>
</dbReference>
<reference evidence="4" key="1">
    <citation type="journal article" date="2019" name="Int. J. Syst. Evol. Microbiol.">
        <title>The Global Catalogue of Microorganisms (GCM) 10K type strain sequencing project: providing services to taxonomists for standard genome sequencing and annotation.</title>
        <authorList>
            <consortium name="The Broad Institute Genomics Platform"/>
            <consortium name="The Broad Institute Genome Sequencing Center for Infectious Disease"/>
            <person name="Wu L."/>
            <person name="Ma J."/>
        </authorList>
    </citation>
    <scope>NUCLEOTIDE SEQUENCE [LARGE SCALE GENOMIC DNA]</scope>
    <source>
        <strain evidence="4">CGMCC 4.7455</strain>
    </source>
</reference>
<dbReference type="RefSeq" id="WP_380899385.1">
    <property type="nucleotide sequence ID" value="NZ_JBHUFU010000006.1"/>
</dbReference>
<protein>
    <submittedName>
        <fullName evidence="3">Esterase/lipase family protein</fullName>
    </submittedName>
</protein>
<dbReference type="PANTHER" id="PTHR37946:SF1">
    <property type="entry name" value="SLL1969 PROTEIN"/>
    <property type="match status" value="1"/>
</dbReference>
<organism evidence="3 4">
    <name type="scientific">Streptomyces desertarenae</name>
    <dbReference type="NCBI Taxonomy" id="2666184"/>
    <lineage>
        <taxon>Bacteria</taxon>
        <taxon>Bacillati</taxon>
        <taxon>Actinomycetota</taxon>
        <taxon>Actinomycetes</taxon>
        <taxon>Kitasatosporales</taxon>
        <taxon>Streptomycetaceae</taxon>
        <taxon>Streptomyces</taxon>
    </lineage>
</organism>
<gene>
    <name evidence="3" type="ORF">ACFSJS_12275</name>
</gene>
<name>A0ABW4PJV5_9ACTN</name>
<evidence type="ECO:0000259" key="2">
    <source>
        <dbReference type="Pfam" id="PF00561"/>
    </source>
</evidence>
<sequence length="301" mass="32162">MRVTRALPFASGSPLDALPLSLVPLAPRGLRAAALEAAFLAGRALLYPAGMVQERYVPPPAAGPDGVLSRPAGTPRGADRTGVPGARRRHRPPVLLLHGFIDNRSVFTLLRRSLARHGWHDVCAFNYSPLTCDIRCAAARLAEYVEEVCESSGRRRIDVVAHSLGGLVARYYAQRMGGDARIRTLVTLGSPHAGTRAVPLLSAHPLVRQIRPGSEVIEELAGPAPGCRTRFVAFWSDLDQVMVPAEAARLDHPDLDVRNVRVHGLGHLALLAHGEVAAGVRDELAAGARRHRAPRGSAGAA</sequence>
<evidence type="ECO:0000256" key="1">
    <source>
        <dbReference type="SAM" id="MobiDB-lite"/>
    </source>
</evidence>
<dbReference type="InterPro" id="IPR029058">
    <property type="entry name" value="AB_hydrolase_fold"/>
</dbReference>
<keyword evidence="4" id="KW-1185">Reference proteome</keyword>
<proteinExistence type="predicted"/>
<comment type="caution">
    <text evidence="3">The sequence shown here is derived from an EMBL/GenBank/DDBJ whole genome shotgun (WGS) entry which is preliminary data.</text>
</comment>
<evidence type="ECO:0000313" key="4">
    <source>
        <dbReference type="Proteomes" id="UP001597365"/>
    </source>
</evidence>
<feature type="region of interest" description="Disordered" evidence="1">
    <location>
        <begin position="62"/>
        <end position="88"/>
    </location>
</feature>
<dbReference type="SUPFAM" id="SSF53474">
    <property type="entry name" value="alpha/beta-Hydrolases"/>
    <property type="match status" value="1"/>
</dbReference>
<feature type="domain" description="AB hydrolase-1" evidence="2">
    <location>
        <begin position="92"/>
        <end position="195"/>
    </location>
</feature>
<dbReference type="Pfam" id="PF00561">
    <property type="entry name" value="Abhydrolase_1"/>
    <property type="match status" value="1"/>
</dbReference>
<evidence type="ECO:0000313" key="3">
    <source>
        <dbReference type="EMBL" id="MFD1830437.1"/>
    </source>
</evidence>
<dbReference type="Proteomes" id="UP001597365">
    <property type="component" value="Unassembled WGS sequence"/>
</dbReference>
<dbReference type="EMBL" id="JBHUFU010000006">
    <property type="protein sequence ID" value="MFD1830437.1"/>
    <property type="molecule type" value="Genomic_DNA"/>
</dbReference>
<dbReference type="Gene3D" id="3.40.50.1820">
    <property type="entry name" value="alpha/beta hydrolase"/>
    <property type="match status" value="1"/>
</dbReference>
<accession>A0ABW4PJV5</accession>
<dbReference type="PANTHER" id="PTHR37946">
    <property type="entry name" value="SLL1969 PROTEIN"/>
    <property type="match status" value="1"/>
</dbReference>